<proteinExistence type="inferred from homology"/>
<keyword evidence="3" id="KW-0479">Metal-binding</keyword>
<dbReference type="Proteomes" id="UP000237144">
    <property type="component" value="Unassembled WGS sequence"/>
</dbReference>
<dbReference type="GO" id="GO:0003676">
    <property type="term" value="F:nucleic acid binding"/>
    <property type="evidence" value="ECO:0007669"/>
    <property type="project" value="InterPro"/>
</dbReference>
<protein>
    <recommendedName>
        <fullName evidence="11">Aspergillus nuclease S(1)</fullName>
    </recommendedName>
</protein>
<keyword evidence="5" id="KW-0378">Hydrolase</keyword>
<dbReference type="PANTHER" id="PTHR33146:SF29">
    <property type="entry name" value="S1_P1 NUCLEASE"/>
    <property type="match status" value="1"/>
</dbReference>
<dbReference type="InterPro" id="IPR003154">
    <property type="entry name" value="S1/P1nuclease"/>
</dbReference>
<evidence type="ECO:0000256" key="4">
    <source>
        <dbReference type="ARBA" id="ARBA00022759"/>
    </source>
</evidence>
<dbReference type="InterPro" id="IPR008947">
    <property type="entry name" value="PLipase_C/P1_nuclease_dom_sf"/>
</dbReference>
<keyword evidence="8" id="KW-0732">Signal</keyword>
<evidence type="ECO:0000256" key="8">
    <source>
        <dbReference type="SAM" id="SignalP"/>
    </source>
</evidence>
<evidence type="ECO:0000256" key="1">
    <source>
        <dbReference type="ARBA" id="ARBA00009547"/>
    </source>
</evidence>
<evidence type="ECO:0000256" key="7">
    <source>
        <dbReference type="ARBA" id="ARBA00023180"/>
    </source>
</evidence>
<evidence type="ECO:0008006" key="11">
    <source>
        <dbReference type="Google" id="ProtNLM"/>
    </source>
</evidence>
<keyword evidence="4" id="KW-0255">Endonuclease</keyword>
<keyword evidence="7" id="KW-0325">Glycoprotein</keyword>
<keyword evidence="10" id="KW-1185">Reference proteome</keyword>
<gene>
    <name evidence="9" type="ORF">BMF94_2213</name>
</gene>
<feature type="chain" id="PRO_5015541055" description="Aspergillus nuclease S(1)" evidence="8">
    <location>
        <begin position="21"/>
        <end position="404"/>
    </location>
</feature>
<dbReference type="AlphaFoldDB" id="A0A2S5BD94"/>
<dbReference type="OrthoDB" id="441446at2759"/>
<sequence length="404" mass="44624">MRTIKLLASLSLVFAPTALAWGAAGHEIVATIAEIHLVPSVLAYLRSDESRLLPAYAQGHLAPVAAWADAIRGIPEFRGWSGPLHYTGWEGDHPPELCAWPDAEDQHTHTEGEGEDHGHWNSEHDVLHAIANYTGRLDADPTDWVSLRFLVHFLGDVHQPLHLTSRERGGNGDPVLWEGRRTNMHSLWDGLLIARALRETTNYTRPVPSQQIEQALMGRIYDPYIRLLLWEGVRSWWRDALPAWLSCGSSHIETAYTSGENTGQLAFASPGSSVASRFMSDVVCPFVWASETHKTTCALGFPANYDDELAGSMLDRSQEDDVEIEGRLLEVGGNSPFYRKIRDTKAVERLLVQGGLRLAATLNTVLGPAAEQAGFRTSITKGGSDAAWTRDGAYFGWLKEAELL</sequence>
<dbReference type="GO" id="GO:0006308">
    <property type="term" value="P:DNA catabolic process"/>
    <property type="evidence" value="ECO:0007669"/>
    <property type="project" value="InterPro"/>
</dbReference>
<keyword evidence="6" id="KW-1015">Disulfide bond</keyword>
<dbReference type="Gene3D" id="1.10.575.10">
    <property type="entry name" value="P1 Nuclease"/>
    <property type="match status" value="1"/>
</dbReference>
<organism evidence="9 10">
    <name type="scientific">Rhodotorula taiwanensis</name>
    <dbReference type="NCBI Taxonomy" id="741276"/>
    <lineage>
        <taxon>Eukaryota</taxon>
        <taxon>Fungi</taxon>
        <taxon>Dikarya</taxon>
        <taxon>Basidiomycota</taxon>
        <taxon>Pucciniomycotina</taxon>
        <taxon>Microbotryomycetes</taxon>
        <taxon>Sporidiobolales</taxon>
        <taxon>Sporidiobolaceae</taxon>
        <taxon>Rhodotorula</taxon>
    </lineage>
</organism>
<dbReference type="GO" id="GO:0046872">
    <property type="term" value="F:metal ion binding"/>
    <property type="evidence" value="ECO:0007669"/>
    <property type="project" value="UniProtKB-KW"/>
</dbReference>
<keyword evidence="2" id="KW-0540">Nuclease</keyword>
<evidence type="ECO:0000256" key="6">
    <source>
        <dbReference type="ARBA" id="ARBA00023157"/>
    </source>
</evidence>
<dbReference type="Pfam" id="PF02265">
    <property type="entry name" value="S1-P1_nuclease"/>
    <property type="match status" value="1"/>
</dbReference>
<comment type="caution">
    <text evidence="9">The sequence shown here is derived from an EMBL/GenBank/DDBJ whole genome shotgun (WGS) entry which is preliminary data.</text>
</comment>
<evidence type="ECO:0000256" key="2">
    <source>
        <dbReference type="ARBA" id="ARBA00022722"/>
    </source>
</evidence>
<evidence type="ECO:0000313" key="9">
    <source>
        <dbReference type="EMBL" id="POY74737.1"/>
    </source>
</evidence>
<evidence type="ECO:0000313" key="10">
    <source>
        <dbReference type="Proteomes" id="UP000237144"/>
    </source>
</evidence>
<accession>A0A2S5BD94</accession>
<reference evidence="9 10" key="1">
    <citation type="journal article" date="2018" name="Front. Microbiol.">
        <title>Prospects for Fungal Bioremediation of Acidic Radioactive Waste Sites: Characterization and Genome Sequence of Rhodotorula taiwanensis MD1149.</title>
        <authorList>
            <person name="Tkavc R."/>
            <person name="Matrosova V.Y."/>
            <person name="Grichenko O.E."/>
            <person name="Gostincar C."/>
            <person name="Volpe R.P."/>
            <person name="Klimenkova P."/>
            <person name="Gaidamakova E.K."/>
            <person name="Zhou C.E."/>
            <person name="Stewart B.J."/>
            <person name="Lyman M.G."/>
            <person name="Malfatti S.A."/>
            <person name="Rubinfeld B."/>
            <person name="Courtot M."/>
            <person name="Singh J."/>
            <person name="Dalgard C.L."/>
            <person name="Hamilton T."/>
            <person name="Frey K.G."/>
            <person name="Gunde-Cimerman N."/>
            <person name="Dugan L."/>
            <person name="Daly M.J."/>
        </authorList>
    </citation>
    <scope>NUCLEOTIDE SEQUENCE [LARGE SCALE GENOMIC DNA]</scope>
    <source>
        <strain evidence="9 10">MD1149</strain>
    </source>
</reference>
<dbReference type="CDD" id="cd11010">
    <property type="entry name" value="S1-P1_nuclease"/>
    <property type="match status" value="1"/>
</dbReference>
<comment type="similarity">
    <text evidence="1">Belongs to the nuclease type I family.</text>
</comment>
<dbReference type="SUPFAM" id="SSF48537">
    <property type="entry name" value="Phospholipase C/P1 nuclease"/>
    <property type="match status" value="1"/>
</dbReference>
<dbReference type="GO" id="GO:0004519">
    <property type="term" value="F:endonuclease activity"/>
    <property type="evidence" value="ECO:0007669"/>
    <property type="project" value="UniProtKB-KW"/>
</dbReference>
<dbReference type="EMBL" id="PJQD01000022">
    <property type="protein sequence ID" value="POY74737.1"/>
    <property type="molecule type" value="Genomic_DNA"/>
</dbReference>
<dbReference type="GO" id="GO:0016788">
    <property type="term" value="F:hydrolase activity, acting on ester bonds"/>
    <property type="evidence" value="ECO:0007669"/>
    <property type="project" value="InterPro"/>
</dbReference>
<name>A0A2S5BD94_9BASI</name>
<evidence type="ECO:0000256" key="3">
    <source>
        <dbReference type="ARBA" id="ARBA00022723"/>
    </source>
</evidence>
<dbReference type="STRING" id="741276.A0A2S5BD94"/>
<evidence type="ECO:0000256" key="5">
    <source>
        <dbReference type="ARBA" id="ARBA00022801"/>
    </source>
</evidence>
<dbReference type="PANTHER" id="PTHR33146">
    <property type="entry name" value="ENDONUCLEASE 4"/>
    <property type="match status" value="1"/>
</dbReference>
<feature type="signal peptide" evidence="8">
    <location>
        <begin position="1"/>
        <end position="20"/>
    </location>
</feature>